<dbReference type="PANTHER" id="PTHR33306">
    <property type="entry name" value="EXPRESSED PROTEIN-RELATED-RELATED"/>
    <property type="match status" value="1"/>
</dbReference>
<feature type="transmembrane region" description="Helical" evidence="1">
    <location>
        <begin position="84"/>
        <end position="103"/>
    </location>
</feature>
<dbReference type="Gramene" id="EOY33296">
    <property type="protein sequence ID" value="EOY33296"/>
    <property type="gene ID" value="TCM_041247"/>
</dbReference>
<reference evidence="2 3" key="1">
    <citation type="journal article" date="2013" name="Genome Biol.">
        <title>The genome sequence of the most widely cultivated cacao type and its use to identify candidate genes regulating pod color.</title>
        <authorList>
            <person name="Motamayor J.C."/>
            <person name="Mockaitis K."/>
            <person name="Schmutz J."/>
            <person name="Haiminen N."/>
            <person name="Iii D.L."/>
            <person name="Cornejo O."/>
            <person name="Findley S.D."/>
            <person name="Zheng P."/>
            <person name="Utro F."/>
            <person name="Royaert S."/>
            <person name="Saski C."/>
            <person name="Jenkins J."/>
            <person name="Podicheti R."/>
            <person name="Zhao M."/>
            <person name="Scheffler B.E."/>
            <person name="Stack J.C."/>
            <person name="Feltus F.A."/>
            <person name="Mustiga G.M."/>
            <person name="Amores F."/>
            <person name="Phillips W."/>
            <person name="Marelli J.P."/>
            <person name="May G.D."/>
            <person name="Shapiro H."/>
            <person name="Ma J."/>
            <person name="Bustamante C.D."/>
            <person name="Schnell R.J."/>
            <person name="Main D."/>
            <person name="Gilbert D."/>
            <person name="Parida L."/>
            <person name="Kuhn D.N."/>
        </authorList>
    </citation>
    <scope>NUCLEOTIDE SEQUENCE [LARGE SCALE GENOMIC DNA]</scope>
    <source>
        <strain evidence="3">cv. Matina 1-6</strain>
    </source>
</reference>
<dbReference type="Proteomes" id="UP000026915">
    <property type="component" value="Chromosome 9"/>
</dbReference>
<feature type="transmembrane region" description="Helical" evidence="1">
    <location>
        <begin position="52"/>
        <end position="69"/>
    </location>
</feature>
<keyword evidence="1" id="KW-1133">Transmembrane helix</keyword>
<accession>A0A061GUY3</accession>
<dbReference type="PANTHER" id="PTHR33306:SF1">
    <property type="entry name" value="EXPRESSED PROTEIN"/>
    <property type="match status" value="1"/>
</dbReference>
<gene>
    <name evidence="2" type="ORF">TCM_041247</name>
</gene>
<dbReference type="AlphaFoldDB" id="A0A061GUY3"/>
<dbReference type="eggNOG" id="ENOG502S1BY">
    <property type="taxonomic scope" value="Eukaryota"/>
</dbReference>
<protein>
    <submittedName>
        <fullName evidence="2">Uncharacterized protein</fullName>
    </submittedName>
</protein>
<proteinExistence type="predicted"/>
<dbReference type="HOGENOM" id="CLU_1589377_0_0_1"/>
<name>A0A061GUY3_THECC</name>
<dbReference type="InParanoid" id="A0A061GUY3"/>
<evidence type="ECO:0000256" key="1">
    <source>
        <dbReference type="SAM" id="Phobius"/>
    </source>
</evidence>
<dbReference type="STRING" id="3641.A0A061GUY3"/>
<keyword evidence="1" id="KW-0472">Membrane</keyword>
<evidence type="ECO:0000313" key="2">
    <source>
        <dbReference type="EMBL" id="EOY33296.1"/>
    </source>
</evidence>
<keyword evidence="3" id="KW-1185">Reference proteome</keyword>
<evidence type="ECO:0000313" key="3">
    <source>
        <dbReference type="Proteomes" id="UP000026915"/>
    </source>
</evidence>
<sequence length="168" mass="18061">MPREGAALRPSNQLNMRDEGITITDSPLIMTILRGQTVQAQCYQRGKVVHPWSDTGIVLGIVVLAPFLLSDQGDAITKAITELLSPVDLLLLPIILLLTIRFLSSDRGSFISNIFSTGEPDSIHRVSGSPFGVALFLVAPQTQGSSLPHTTFPSLAVMMTSIFDSASI</sequence>
<dbReference type="EMBL" id="CM001887">
    <property type="protein sequence ID" value="EOY33296.1"/>
    <property type="molecule type" value="Genomic_DNA"/>
</dbReference>
<keyword evidence="1" id="KW-0812">Transmembrane</keyword>
<organism evidence="2 3">
    <name type="scientific">Theobroma cacao</name>
    <name type="common">Cacao</name>
    <name type="synonym">Cocoa</name>
    <dbReference type="NCBI Taxonomy" id="3641"/>
    <lineage>
        <taxon>Eukaryota</taxon>
        <taxon>Viridiplantae</taxon>
        <taxon>Streptophyta</taxon>
        <taxon>Embryophyta</taxon>
        <taxon>Tracheophyta</taxon>
        <taxon>Spermatophyta</taxon>
        <taxon>Magnoliopsida</taxon>
        <taxon>eudicotyledons</taxon>
        <taxon>Gunneridae</taxon>
        <taxon>Pentapetalae</taxon>
        <taxon>rosids</taxon>
        <taxon>malvids</taxon>
        <taxon>Malvales</taxon>
        <taxon>Malvaceae</taxon>
        <taxon>Byttnerioideae</taxon>
        <taxon>Theobroma</taxon>
    </lineage>
</organism>